<reference evidence="2" key="1">
    <citation type="journal article" date="2015" name="Proc. Natl. Acad. Sci. U.S.A.">
        <title>Genome sequencing of adzuki bean (Vigna angularis) provides insight into high starch and low fat accumulation and domestication.</title>
        <authorList>
            <person name="Yang K."/>
            <person name="Tian Z."/>
            <person name="Chen C."/>
            <person name="Luo L."/>
            <person name="Zhao B."/>
            <person name="Wang Z."/>
            <person name="Yu L."/>
            <person name="Li Y."/>
            <person name="Sun Y."/>
            <person name="Li W."/>
            <person name="Chen Y."/>
            <person name="Li Y."/>
            <person name="Zhang Y."/>
            <person name="Ai D."/>
            <person name="Zhao J."/>
            <person name="Shang C."/>
            <person name="Ma Y."/>
            <person name="Wu B."/>
            <person name="Wang M."/>
            <person name="Gao L."/>
            <person name="Sun D."/>
            <person name="Zhang P."/>
            <person name="Guo F."/>
            <person name="Wang W."/>
            <person name="Li Y."/>
            <person name="Wang J."/>
            <person name="Varshney R.K."/>
            <person name="Wang J."/>
            <person name="Ling H.Q."/>
            <person name="Wan P."/>
        </authorList>
    </citation>
    <scope>NUCLEOTIDE SEQUENCE</scope>
    <source>
        <strain evidence="2">cv. Jingnong 6</strain>
    </source>
</reference>
<sequence>MSSGGVPAKGAPMLKLSPIVCEVRPTRLRTGWLHGRLACVVRPFAGRSSRPSDKADDEYRHCIRLMWYALSLDVHQDRSTRQMTGIVTTVRLLWYALSLDVRQDVRQDIMSIPAPCKSSLMSLRKELGGAPSSSKAPSPVPHIKEGGAGRPLLGGLFIPEFNASHKINFHMSSLHRLVVESLFEAQVTNAILELSTRASMLSWYLRGQADRHGSEQVLEDLVAEKEISTDLRAEVEALKVVQEEREGRLTDLQLELDEACRQLNQATELLRDAPNRRKGGVEGVDNRADRAGKGIYCGDQGLTKQA</sequence>
<dbReference type="Gramene" id="KOM48346">
    <property type="protein sequence ID" value="KOM48346"/>
    <property type="gene ID" value="LR48_Vigan07g205000"/>
</dbReference>
<dbReference type="EMBL" id="CM003377">
    <property type="protein sequence ID" value="KOM48346.1"/>
    <property type="molecule type" value="Genomic_DNA"/>
</dbReference>
<proteinExistence type="predicted"/>
<dbReference type="Proteomes" id="UP000053144">
    <property type="component" value="Chromosome 7"/>
</dbReference>
<dbReference type="AlphaFoldDB" id="A0A0L9V064"/>
<name>A0A0L9V064_PHAAN</name>
<evidence type="ECO:0000313" key="1">
    <source>
        <dbReference type="EMBL" id="KOM48346.1"/>
    </source>
</evidence>
<evidence type="ECO:0000313" key="2">
    <source>
        <dbReference type="Proteomes" id="UP000053144"/>
    </source>
</evidence>
<accession>A0A0L9V064</accession>
<gene>
    <name evidence="1" type="ORF">LR48_Vigan07g205000</name>
</gene>
<organism evidence="1 2">
    <name type="scientific">Phaseolus angularis</name>
    <name type="common">Azuki bean</name>
    <name type="synonym">Vigna angularis</name>
    <dbReference type="NCBI Taxonomy" id="3914"/>
    <lineage>
        <taxon>Eukaryota</taxon>
        <taxon>Viridiplantae</taxon>
        <taxon>Streptophyta</taxon>
        <taxon>Embryophyta</taxon>
        <taxon>Tracheophyta</taxon>
        <taxon>Spermatophyta</taxon>
        <taxon>Magnoliopsida</taxon>
        <taxon>eudicotyledons</taxon>
        <taxon>Gunneridae</taxon>
        <taxon>Pentapetalae</taxon>
        <taxon>rosids</taxon>
        <taxon>fabids</taxon>
        <taxon>Fabales</taxon>
        <taxon>Fabaceae</taxon>
        <taxon>Papilionoideae</taxon>
        <taxon>50 kb inversion clade</taxon>
        <taxon>NPAAA clade</taxon>
        <taxon>indigoferoid/millettioid clade</taxon>
        <taxon>Phaseoleae</taxon>
        <taxon>Vigna</taxon>
    </lineage>
</organism>
<protein>
    <submittedName>
        <fullName evidence="1">Uncharacterized protein</fullName>
    </submittedName>
</protein>